<dbReference type="EMBL" id="JADNRY010000150">
    <property type="protein sequence ID" value="KAF9063231.1"/>
    <property type="molecule type" value="Genomic_DNA"/>
</dbReference>
<accession>A0A9P5PDM1</accession>
<dbReference type="AlphaFoldDB" id="A0A9P5PDM1"/>
<reference evidence="1" key="1">
    <citation type="submission" date="2020-11" db="EMBL/GenBank/DDBJ databases">
        <authorList>
            <consortium name="DOE Joint Genome Institute"/>
            <person name="Ahrendt S."/>
            <person name="Riley R."/>
            <person name="Andreopoulos W."/>
            <person name="Labutti K."/>
            <person name="Pangilinan J."/>
            <person name="Ruiz-Duenas F.J."/>
            <person name="Barrasa J.M."/>
            <person name="Sanchez-Garcia M."/>
            <person name="Camarero S."/>
            <person name="Miyauchi S."/>
            <person name="Serrano A."/>
            <person name="Linde D."/>
            <person name="Babiker R."/>
            <person name="Drula E."/>
            <person name="Ayuso-Fernandez I."/>
            <person name="Pacheco R."/>
            <person name="Padilla G."/>
            <person name="Ferreira P."/>
            <person name="Barriuso J."/>
            <person name="Kellner H."/>
            <person name="Castanera R."/>
            <person name="Alfaro M."/>
            <person name="Ramirez L."/>
            <person name="Pisabarro A.G."/>
            <person name="Kuo A."/>
            <person name="Tritt A."/>
            <person name="Lipzen A."/>
            <person name="He G."/>
            <person name="Yan M."/>
            <person name="Ng V."/>
            <person name="Cullen D."/>
            <person name="Martin F."/>
            <person name="Rosso M.-N."/>
            <person name="Henrissat B."/>
            <person name="Hibbett D."/>
            <person name="Martinez A.T."/>
            <person name="Grigoriev I.V."/>
        </authorList>
    </citation>
    <scope>NUCLEOTIDE SEQUENCE</scope>
    <source>
        <strain evidence="1">AH 40177</strain>
    </source>
</reference>
<comment type="caution">
    <text evidence="1">The sequence shown here is derived from an EMBL/GenBank/DDBJ whole genome shotgun (WGS) entry which is preliminary data.</text>
</comment>
<proteinExistence type="predicted"/>
<gene>
    <name evidence="1" type="ORF">BDP27DRAFT_1368162</name>
</gene>
<name>A0A9P5PDM1_9AGAR</name>
<organism evidence="1 2">
    <name type="scientific">Rhodocollybia butyracea</name>
    <dbReference type="NCBI Taxonomy" id="206335"/>
    <lineage>
        <taxon>Eukaryota</taxon>
        <taxon>Fungi</taxon>
        <taxon>Dikarya</taxon>
        <taxon>Basidiomycota</taxon>
        <taxon>Agaricomycotina</taxon>
        <taxon>Agaricomycetes</taxon>
        <taxon>Agaricomycetidae</taxon>
        <taxon>Agaricales</taxon>
        <taxon>Marasmiineae</taxon>
        <taxon>Omphalotaceae</taxon>
        <taxon>Rhodocollybia</taxon>
    </lineage>
</organism>
<sequence>MYNEMVEDDKIFIMSPRAVSVFIHVVLIVVVKAAASHTSTQDYSSGSPVELLNPETTFARKLKELVLEKEGNQVMREGIEELLVAKKSKKSSLVYRIPQNSRKDGRKVIDGAYLRVRVKEFFMLDTEEGLSKAALIFMERCANRNLEYRGCGRGASAKRHKAAD</sequence>
<evidence type="ECO:0000313" key="1">
    <source>
        <dbReference type="EMBL" id="KAF9063231.1"/>
    </source>
</evidence>
<protein>
    <submittedName>
        <fullName evidence="1">Uncharacterized protein</fullName>
    </submittedName>
</protein>
<dbReference type="Proteomes" id="UP000772434">
    <property type="component" value="Unassembled WGS sequence"/>
</dbReference>
<keyword evidence="2" id="KW-1185">Reference proteome</keyword>
<evidence type="ECO:0000313" key="2">
    <source>
        <dbReference type="Proteomes" id="UP000772434"/>
    </source>
</evidence>